<dbReference type="GO" id="GO:0046872">
    <property type="term" value="F:metal ion binding"/>
    <property type="evidence" value="ECO:0007669"/>
    <property type="project" value="UniProtKB-KW"/>
</dbReference>
<dbReference type="GO" id="GO:0016301">
    <property type="term" value="F:kinase activity"/>
    <property type="evidence" value="ECO:0007669"/>
    <property type="project" value="UniProtKB-KW"/>
</dbReference>
<evidence type="ECO:0000256" key="1">
    <source>
        <dbReference type="ARBA" id="ARBA00022490"/>
    </source>
</evidence>
<dbReference type="PANTHER" id="PTHR21208:SF1">
    <property type="entry name" value="ADP-DEPENDENT GLUCOKINASE"/>
    <property type="match status" value="1"/>
</dbReference>
<dbReference type="PROSITE" id="PS51255">
    <property type="entry name" value="ADPK"/>
    <property type="match status" value="1"/>
</dbReference>
<protein>
    <submittedName>
        <fullName evidence="7">ADP-dependent glucokinase/phosphofructokinase</fullName>
    </submittedName>
</protein>
<accession>A0A9Y1BIU0</accession>
<dbReference type="InterPro" id="IPR029056">
    <property type="entry name" value="Ribokinase-like"/>
</dbReference>
<sequence>MNNWIEFYLSSLRELKPRNPNQSHILIGFNVNLDKIIKITPINFSNYFSKFQDFENNNSFSLKEKIIETEENFFKFLIDAIKRGKAEEYLINEKIQEWIESNFSLEKTCIGGQAAIIANILSDFGYTNIILSLPVKDKRFKHLLNEEIRIPIKKNNEVELLPIKKIPFKRKYNIEHYIFEFNSGKYSIGNKRIVCTRNNRFIASADTINSKMIIDDAFVEWSRKNARSITVAILSGFHLLRSEILKEKEKNNLNSTIELIEQLKKNNKQIKIHIELASFNNIESLSFVIEKLFPTIDSIGLNEQELIMVARIFDTELSSKMRNGTIIDYCNGLFEIFRRFSNLRIHFHFLGYYLILSKPISEEKIMTRRSSLIKAAIKAYQKVSLSSNILYIKENIKNLISRKGIDEIRTLEEYLVKKYKVEGSLSFDGYLRSEKFTIVAIPTLIEKKPTHLVGLGDTISSVSFIEDYID</sequence>
<dbReference type="AlphaFoldDB" id="A0A9Y1BIU0"/>
<keyword evidence="2" id="KW-0808">Transferase</keyword>
<gene>
    <name evidence="7" type="ORF">K9W45_08360</name>
</gene>
<name>A0A9Y1BIU0_9ARCH</name>
<keyword evidence="4" id="KW-0418">Kinase</keyword>
<dbReference type="Gene3D" id="3.30.1110.20">
    <property type="match status" value="1"/>
</dbReference>
<proteinExistence type="predicted"/>
<evidence type="ECO:0000256" key="5">
    <source>
        <dbReference type="ARBA" id="ARBA00022842"/>
    </source>
</evidence>
<evidence type="ECO:0000256" key="4">
    <source>
        <dbReference type="ARBA" id="ARBA00022777"/>
    </source>
</evidence>
<dbReference type="PANTHER" id="PTHR21208">
    <property type="entry name" value="ADP-DEPENDENT GLUCOKINASE"/>
    <property type="match status" value="1"/>
</dbReference>
<keyword evidence="5" id="KW-0460">Magnesium</keyword>
<dbReference type="SUPFAM" id="SSF53613">
    <property type="entry name" value="Ribokinase-like"/>
    <property type="match status" value="1"/>
</dbReference>
<evidence type="ECO:0000256" key="6">
    <source>
        <dbReference type="ARBA" id="ARBA00023152"/>
    </source>
</evidence>
<evidence type="ECO:0000256" key="3">
    <source>
        <dbReference type="ARBA" id="ARBA00022723"/>
    </source>
</evidence>
<evidence type="ECO:0000256" key="2">
    <source>
        <dbReference type="ARBA" id="ARBA00022679"/>
    </source>
</evidence>
<keyword evidence="3" id="KW-0479">Metal-binding</keyword>
<dbReference type="Proteomes" id="UP001201020">
    <property type="component" value="Chromosome"/>
</dbReference>
<dbReference type="EMBL" id="CP084166">
    <property type="protein sequence ID" value="UJG39863.1"/>
    <property type="molecule type" value="Genomic_DNA"/>
</dbReference>
<keyword evidence="1" id="KW-0963">Cytoplasm</keyword>
<evidence type="ECO:0000313" key="7">
    <source>
        <dbReference type="EMBL" id="UJG39863.1"/>
    </source>
</evidence>
<reference evidence="7" key="1">
    <citation type="journal article" date="2022" name="Nat. Microbiol.">
        <title>Unique mobile elements and scalable gene flow at the prokaryote-eukaryote boundary revealed by circularized Asgard archaea genomes.</title>
        <authorList>
            <person name="Wu F."/>
            <person name="Speth D.R."/>
            <person name="Philosof A."/>
            <person name="Cremiere A."/>
            <person name="Narayanan A."/>
            <person name="Barco R.A."/>
            <person name="Connon S.A."/>
            <person name="Amend J.P."/>
            <person name="Antoshechkin I.A."/>
            <person name="Orphan V.J."/>
        </authorList>
    </citation>
    <scope>NUCLEOTIDE SEQUENCE</scope>
    <source>
        <strain evidence="7">PM71</strain>
    </source>
</reference>
<dbReference type="GO" id="GO:0016773">
    <property type="term" value="F:phosphotransferase activity, alcohol group as acceptor"/>
    <property type="evidence" value="ECO:0007669"/>
    <property type="project" value="InterPro"/>
</dbReference>
<dbReference type="Gene3D" id="3.40.1190.20">
    <property type="match status" value="1"/>
</dbReference>
<dbReference type="GO" id="GO:0006096">
    <property type="term" value="P:glycolytic process"/>
    <property type="evidence" value="ECO:0007669"/>
    <property type="project" value="UniProtKB-KW"/>
</dbReference>
<dbReference type="InterPro" id="IPR007666">
    <property type="entry name" value="ADP_PFK/GK"/>
</dbReference>
<keyword evidence="6" id="KW-0324">Glycolysis</keyword>
<organism evidence="7">
    <name type="scientific">Candidatus Heimdallarchaeum aukensis</name>
    <dbReference type="NCBI Taxonomy" id="2876573"/>
    <lineage>
        <taxon>Archaea</taxon>
        <taxon>Promethearchaeati</taxon>
        <taxon>Candidatus Heimdallarchaeota</taxon>
        <taxon>Candidatus Heimdallarchaeia (ex Rinke et al. 2021) (nom. nud.)</taxon>
        <taxon>Candidatus Heimdallarchaeales</taxon>
        <taxon>Candidatus Heimdallarchaeaceae</taxon>
        <taxon>Candidatus Heimdallarchaeum</taxon>
    </lineage>
</organism>
<dbReference type="Pfam" id="PF04587">
    <property type="entry name" value="ADP_PFK_GK"/>
    <property type="match status" value="1"/>
</dbReference>